<dbReference type="EMBL" id="RBZU01000018">
    <property type="protein sequence ID" value="RKP45020.1"/>
    <property type="molecule type" value="Genomic_DNA"/>
</dbReference>
<keyword evidence="2" id="KW-1185">Reference proteome</keyword>
<comment type="caution">
    <text evidence="1">The sequence shown here is derived from an EMBL/GenBank/DDBJ whole genome shotgun (WGS) entry which is preliminary data.</text>
</comment>
<proteinExistence type="predicted"/>
<protein>
    <submittedName>
        <fullName evidence="1">Uncharacterized protein</fullName>
    </submittedName>
</protein>
<dbReference type="AlphaFoldDB" id="A0A494X3U9"/>
<gene>
    <name evidence="1" type="ORF">D7S86_26660</name>
</gene>
<organism evidence="1 2">
    <name type="scientific">Pararobbsia silviterrae</name>
    <dbReference type="NCBI Taxonomy" id="1792498"/>
    <lineage>
        <taxon>Bacteria</taxon>
        <taxon>Pseudomonadati</taxon>
        <taxon>Pseudomonadota</taxon>
        <taxon>Betaproteobacteria</taxon>
        <taxon>Burkholderiales</taxon>
        <taxon>Burkholderiaceae</taxon>
        <taxon>Pararobbsia</taxon>
    </lineage>
</organism>
<sequence>MFVYGQQPGADIENRIGSRPILPLENDDVLEQNLANEIAHLRLEVKRRDNLLEERDRLLREWMLSQEAFKSLFRKFGRLPDGRMIVDLPTEEKTKLVEDEEAAILRVRPDLAR</sequence>
<evidence type="ECO:0000313" key="2">
    <source>
        <dbReference type="Proteomes" id="UP000270342"/>
    </source>
</evidence>
<name>A0A494X3U9_9BURK</name>
<accession>A0A494X3U9</accession>
<evidence type="ECO:0000313" key="1">
    <source>
        <dbReference type="EMBL" id="RKP45020.1"/>
    </source>
</evidence>
<dbReference type="Proteomes" id="UP000270342">
    <property type="component" value="Unassembled WGS sequence"/>
</dbReference>
<reference evidence="1 2" key="1">
    <citation type="submission" date="2018-10" db="EMBL/GenBank/DDBJ databases">
        <title>Robbsia sp. DHC34, isolated from soil.</title>
        <authorList>
            <person name="Gao Z.-H."/>
            <person name="Qiu L.-H."/>
        </authorList>
    </citation>
    <scope>NUCLEOTIDE SEQUENCE [LARGE SCALE GENOMIC DNA]</scope>
    <source>
        <strain evidence="1 2">DHC34</strain>
    </source>
</reference>